<evidence type="ECO:0000313" key="2">
    <source>
        <dbReference type="Proteomes" id="UP001519343"/>
    </source>
</evidence>
<dbReference type="RefSeq" id="WP_209807744.1">
    <property type="nucleotide sequence ID" value="NZ_JAGGKT010000001.1"/>
</dbReference>
<dbReference type="Proteomes" id="UP001519343">
    <property type="component" value="Unassembled WGS sequence"/>
</dbReference>
<name>A0ABS4GIG4_9BACL</name>
<protein>
    <submittedName>
        <fullName evidence="1">Uncharacterized protein</fullName>
    </submittedName>
</protein>
<proteinExistence type="predicted"/>
<gene>
    <name evidence="1" type="ORF">J2Z37_000033</name>
</gene>
<sequence length="46" mass="5312">MPERIPVVDPPVMTIFAISEKDFGHHRPDEDRFHDFRGAFWSSSPG</sequence>
<keyword evidence="2" id="KW-1185">Reference proteome</keyword>
<comment type="caution">
    <text evidence="1">The sequence shown here is derived from an EMBL/GenBank/DDBJ whole genome shotgun (WGS) entry which is preliminary data.</text>
</comment>
<organism evidence="1 2">
    <name type="scientific">Ammoniphilus resinae</name>
    <dbReference type="NCBI Taxonomy" id="861532"/>
    <lineage>
        <taxon>Bacteria</taxon>
        <taxon>Bacillati</taxon>
        <taxon>Bacillota</taxon>
        <taxon>Bacilli</taxon>
        <taxon>Bacillales</taxon>
        <taxon>Paenibacillaceae</taxon>
        <taxon>Aneurinibacillus group</taxon>
        <taxon>Ammoniphilus</taxon>
    </lineage>
</organism>
<dbReference type="EMBL" id="JAGGKT010000001">
    <property type="protein sequence ID" value="MBP1930046.1"/>
    <property type="molecule type" value="Genomic_DNA"/>
</dbReference>
<evidence type="ECO:0000313" key="1">
    <source>
        <dbReference type="EMBL" id="MBP1930046.1"/>
    </source>
</evidence>
<reference evidence="1 2" key="1">
    <citation type="submission" date="2021-03" db="EMBL/GenBank/DDBJ databases">
        <title>Genomic Encyclopedia of Type Strains, Phase IV (KMG-IV): sequencing the most valuable type-strain genomes for metagenomic binning, comparative biology and taxonomic classification.</title>
        <authorList>
            <person name="Goeker M."/>
        </authorList>
    </citation>
    <scope>NUCLEOTIDE SEQUENCE [LARGE SCALE GENOMIC DNA]</scope>
    <source>
        <strain evidence="1 2">DSM 24738</strain>
    </source>
</reference>
<accession>A0ABS4GIG4</accession>